<evidence type="ECO:0000259" key="2">
    <source>
        <dbReference type="Pfam" id="PF25545"/>
    </source>
</evidence>
<feature type="compositionally biased region" description="Basic and acidic residues" evidence="1">
    <location>
        <begin position="685"/>
        <end position="701"/>
    </location>
</feature>
<evidence type="ECO:0000256" key="1">
    <source>
        <dbReference type="SAM" id="MobiDB-lite"/>
    </source>
</evidence>
<comment type="caution">
    <text evidence="3">The sequence shown here is derived from an EMBL/GenBank/DDBJ whole genome shotgun (WGS) entry which is preliminary data.</text>
</comment>
<accession>A0A5N6KZK8</accession>
<sequence>MWEVTNGYVPWRNANRNDWVRKIRKPEPVSLVDDHEDFLHFQIQKAIDWRYHDCPTAAKLATNIDAPRMNFRYAGVDIIRAHPGHSSGMESINTLTSESYRVQQQSTSKRSSSPLKQTIEQGSVANANHPHSPQSDSYKQTAKRKRAHDTTHLETPYKKNRVHGAITPSSSPEVDNRDCQYGHSINWEEYFGHWPPPPNQKRIMSGPLANKRSRSQSSYSQSVRDGNSPAAWTRQHEEKMLEAGLIMSGSQHRAVITDECRQLCESLLKKEYPLPDDPSFQLDRLAKVLDRVRFRNEARVVRDVLPIVVPSPELLHVDGHDGLDHICEAINAEWTQCDTLCGPRPKPDFVVGISSSAFANEEKLKLRLNHTSACPNFFPENMYFPFLICEVKGSDRPLIEAERQAMHSASIAVRAIVQLHRKASLTSEINQEILVFSVAHDHASVKIFGHLAKVEDDKITFFRHQLFSGDFDADISSGKWTKAYQITRAIYEYFYPKHLARVKRALSNMQGPPLVSATSSIGMDLDSHESTAESPSQEDERFKKPLLPPMVKLQQENLRLHDQLLQAVHSQQVESGRLREEQLDQRTVMERQMVEQKEQLDRQLAQQKEESHERNAMMERQMVEQKEQMERQLAQQKEESHERNAMMERQMVEQKEQMERQLAQQKEESHERNAMMERQMVQQDEIIKLLKETGSKRSPKE</sequence>
<dbReference type="PANTHER" id="PTHR42470:SF2">
    <property type="match status" value="1"/>
</dbReference>
<feature type="region of interest" description="Disordered" evidence="1">
    <location>
        <begin position="192"/>
        <end position="232"/>
    </location>
</feature>
<gene>
    <name evidence="3" type="ORF">FH972_024112</name>
</gene>
<feature type="compositionally biased region" description="Basic and acidic residues" evidence="1">
    <location>
        <begin position="631"/>
        <end position="675"/>
    </location>
</feature>
<feature type="compositionally biased region" description="Basic and acidic residues" evidence="1">
    <location>
        <begin position="148"/>
        <end position="157"/>
    </location>
</feature>
<evidence type="ECO:0000313" key="4">
    <source>
        <dbReference type="Proteomes" id="UP000327013"/>
    </source>
</evidence>
<dbReference type="Pfam" id="PF25545">
    <property type="entry name" value="DUF7924"/>
    <property type="match status" value="1"/>
</dbReference>
<dbReference type="PANTHER" id="PTHR42470">
    <property type="entry name" value="VAST DOMAIN-CONTAINING PROTEIN"/>
    <property type="match status" value="1"/>
</dbReference>
<feature type="region of interest" description="Disordered" evidence="1">
    <location>
        <begin position="123"/>
        <end position="177"/>
    </location>
</feature>
<proteinExistence type="predicted"/>
<name>A0A5N6KZK8_9ROSI</name>
<feature type="compositionally biased region" description="Polar residues" evidence="1">
    <location>
        <begin position="123"/>
        <end position="140"/>
    </location>
</feature>
<dbReference type="OrthoDB" id="5132737at2759"/>
<feature type="region of interest" description="Disordered" evidence="1">
    <location>
        <begin position="631"/>
        <end position="701"/>
    </location>
</feature>
<protein>
    <recommendedName>
        <fullName evidence="2">DUF7924 domain-containing protein</fullName>
    </recommendedName>
</protein>
<feature type="domain" description="DUF7924" evidence="2">
    <location>
        <begin position="285"/>
        <end position="506"/>
    </location>
</feature>
<dbReference type="InterPro" id="IPR057684">
    <property type="entry name" value="DUF7924"/>
</dbReference>
<dbReference type="EMBL" id="VIBQ01000016">
    <property type="protein sequence ID" value="KAB8356529.1"/>
    <property type="molecule type" value="Genomic_DNA"/>
</dbReference>
<evidence type="ECO:0000313" key="3">
    <source>
        <dbReference type="EMBL" id="KAB8356529.1"/>
    </source>
</evidence>
<dbReference type="AlphaFoldDB" id="A0A5N6KZK8"/>
<dbReference type="Proteomes" id="UP000327013">
    <property type="component" value="Unassembled WGS sequence"/>
</dbReference>
<reference evidence="3 4" key="1">
    <citation type="submission" date="2019-06" db="EMBL/GenBank/DDBJ databases">
        <title>A chromosomal-level reference genome of Carpinus fangiana (Coryloideae, Betulaceae).</title>
        <authorList>
            <person name="Yang X."/>
            <person name="Wang Z."/>
            <person name="Zhang L."/>
            <person name="Hao G."/>
            <person name="Liu J."/>
            <person name="Yang Y."/>
        </authorList>
    </citation>
    <scope>NUCLEOTIDE SEQUENCE [LARGE SCALE GENOMIC DNA]</scope>
    <source>
        <strain evidence="3">Cfa_2016G</strain>
        <tissue evidence="3">Leaf</tissue>
    </source>
</reference>
<keyword evidence="4" id="KW-1185">Reference proteome</keyword>
<organism evidence="3 4">
    <name type="scientific">Carpinus fangiana</name>
    <dbReference type="NCBI Taxonomy" id="176857"/>
    <lineage>
        <taxon>Eukaryota</taxon>
        <taxon>Viridiplantae</taxon>
        <taxon>Streptophyta</taxon>
        <taxon>Embryophyta</taxon>
        <taxon>Tracheophyta</taxon>
        <taxon>Spermatophyta</taxon>
        <taxon>Magnoliopsida</taxon>
        <taxon>eudicotyledons</taxon>
        <taxon>Gunneridae</taxon>
        <taxon>Pentapetalae</taxon>
        <taxon>rosids</taxon>
        <taxon>fabids</taxon>
        <taxon>Fagales</taxon>
        <taxon>Betulaceae</taxon>
        <taxon>Carpinus</taxon>
    </lineage>
</organism>